<sequence length="654" mass="74817">MMLCGAQKVQKDTDHEEQQPEEENQHTVEETKDEFETVNGAAINGSPPLEGSNRGIHDEESCDKVQGQIVNDEVAEPNDIRPDIISSNYVDSETTRQSSREPEDSGRDSHGLDSEFEPEIEDDSEEVEDGSTLGARVNEEFVMPGSKRKLSHASCSQPRKKPCQWEKSTIKCQSKERTIRFKKVYENTRAGRKEIIVQFPASNGRWYIIRCEEHGIEFSGSNPLMDAAFHLGSLKHDKYSKAYKDVIEKMGIRVKYCTKSRAEQNNNAITNKAVQKNSPISMDRTSDSSRKTEDTLYDEIGPEISPYDDFNEGNENSYVRRQPGDICLVYHCGESIPVLVLPLDNMLGIGINSDIKTLKLVQTMPECCIYNQGTGKYMWKDGYEDGGRLESFRAHPGLCLTQSTLELCSPLWVKGTDLGNFDLEDPIIMKQEYYQPLLRLILQANQWLVYKPYYTLKGGYSPLDLMRRPNLEYSTHLFTLNFETSLNSNLGYNFKLIINHGGVCQPSTMLSLKLTYNHSFRIKSILALITYFSLPFRLSYWQDHSPRFTLTVQHSLSLQLHLQTRDLISLRDRINLRDHPNLCKYFMFRLEPVCRHSLSRRSRPKRKLGRKLQQLLSPDPIRIRRSGPVLVGLPSSIFGLHSQGKPKANPQHHQ</sequence>
<dbReference type="EMBL" id="CABFNP030001195">
    <property type="protein sequence ID" value="CAI6091781.1"/>
    <property type="molecule type" value="Genomic_DNA"/>
</dbReference>
<protein>
    <submittedName>
        <fullName evidence="2">Uncharacterized protein</fullName>
    </submittedName>
</protein>
<keyword evidence="3" id="KW-1185">Reference proteome</keyword>
<evidence type="ECO:0000313" key="3">
    <source>
        <dbReference type="Proteomes" id="UP001160390"/>
    </source>
</evidence>
<evidence type="ECO:0000313" key="2">
    <source>
        <dbReference type="EMBL" id="CAI6091781.1"/>
    </source>
</evidence>
<feature type="compositionally biased region" description="Basic and acidic residues" evidence="1">
    <location>
        <begin position="9"/>
        <end position="30"/>
    </location>
</feature>
<dbReference type="Proteomes" id="UP001160390">
    <property type="component" value="Unassembled WGS sequence"/>
</dbReference>
<proteinExistence type="predicted"/>
<feature type="region of interest" description="Disordered" evidence="1">
    <location>
        <begin position="267"/>
        <end position="293"/>
    </location>
</feature>
<reference evidence="2" key="1">
    <citation type="submission" date="2023-01" db="EMBL/GenBank/DDBJ databases">
        <authorList>
            <person name="Piombo E."/>
        </authorList>
    </citation>
    <scope>NUCLEOTIDE SEQUENCE</scope>
</reference>
<accession>A0AA35M752</accession>
<feature type="compositionally biased region" description="Acidic residues" evidence="1">
    <location>
        <begin position="114"/>
        <end position="129"/>
    </location>
</feature>
<feature type="compositionally biased region" description="Basic and acidic residues" evidence="1">
    <location>
        <begin position="284"/>
        <end position="293"/>
    </location>
</feature>
<gene>
    <name evidence="2" type="ORF">CCHLO57077_00005966</name>
</gene>
<name>A0AA35M752_9HYPO</name>
<dbReference type="AlphaFoldDB" id="A0AA35M752"/>
<feature type="compositionally biased region" description="Basic and acidic residues" evidence="1">
    <location>
        <begin position="98"/>
        <end position="113"/>
    </location>
</feature>
<feature type="compositionally biased region" description="Polar residues" evidence="1">
    <location>
        <begin position="267"/>
        <end position="280"/>
    </location>
</feature>
<comment type="caution">
    <text evidence="2">The sequence shown here is derived from an EMBL/GenBank/DDBJ whole genome shotgun (WGS) entry which is preliminary data.</text>
</comment>
<evidence type="ECO:0000256" key="1">
    <source>
        <dbReference type="SAM" id="MobiDB-lite"/>
    </source>
</evidence>
<feature type="compositionally biased region" description="Polar residues" evidence="1">
    <location>
        <begin position="85"/>
        <end position="97"/>
    </location>
</feature>
<feature type="region of interest" description="Disordered" evidence="1">
    <location>
        <begin position="1"/>
        <end position="134"/>
    </location>
</feature>
<organism evidence="2 3">
    <name type="scientific">Clonostachys chloroleuca</name>
    <dbReference type="NCBI Taxonomy" id="1926264"/>
    <lineage>
        <taxon>Eukaryota</taxon>
        <taxon>Fungi</taxon>
        <taxon>Dikarya</taxon>
        <taxon>Ascomycota</taxon>
        <taxon>Pezizomycotina</taxon>
        <taxon>Sordariomycetes</taxon>
        <taxon>Hypocreomycetidae</taxon>
        <taxon>Hypocreales</taxon>
        <taxon>Bionectriaceae</taxon>
        <taxon>Clonostachys</taxon>
    </lineage>
</organism>